<feature type="compositionally biased region" description="Polar residues" evidence="1">
    <location>
        <begin position="41"/>
        <end position="72"/>
    </location>
</feature>
<feature type="compositionally biased region" description="Polar residues" evidence="1">
    <location>
        <begin position="297"/>
        <end position="306"/>
    </location>
</feature>
<dbReference type="AlphaFoldDB" id="A0A3N4HV32"/>
<keyword evidence="3" id="KW-1185">Reference proteome</keyword>
<sequence length="1000" mass="108302">MMQATRREIEVDQGYPTYSTLDSFDSRGSSDSLSTLASLDANGNRQSQRSDTTKATTASEPSTQTPSTPIKTSATITSFADLPPEQLEPLEHSEHAYPDEKIFIPQVDHFDDEKIFVSATGANRRSTVRHSRMSVNEKIFVPPSSRDSTLEKIVVLPSRTNSMMEKQVVVSAVPTATGGIAPVSIPSRSLTPNGRPAARRDSSAEKIFVPEKVPNLPDGVYQASVVRMPSVKANRRASRIVTKSPNGSSTTAKSESRNSTRDGSRWGSPNGEDTDSSSPEPPSPPLPAGVPTHRISNKSLKTQSLGSKPKQHFMVDSTPIPVESHEMKDMTQAKQEDDEKPPPVPEKPPSIYGGPDRSATSTPAISPRSAMFDVGRASLVSPLGDRGRSYSYGPSRQSSMNSIGKPSMRRAQTMTMSPGLATHAETYFEGENVLNTDVVERQSKELQRSTERDLAALWALSENASPQTLLNPPSMFTMNMFRKIPRLQPGQPRNSAPEHFIFGPTKTTGFYTLTAQPASPFDNCNNEILITRRDPISLTTKTVIITTIPHTLPPAATASDTASINTAATSSNDTLIALLHPVPSALASPAAQQLLADEKNHLLPPLQLARSALAAIPENSQPRLEWDPRLGRYYLFHPTVRSRPGGEIYLLSITSPIGFDLVGVHGKLELVNVDTSEVLASVDFEKGELAINSIAMERVEADWFYDVVIATVLVVCVVEGRRNREFYQNPVDLVYQQRAAHQRNSSQSTRRSLGPTYAASTLTAAGIVPPIPNIPAMPTPAHGRSRSLAATSAAPSVAPSTRAPSILSDAPTTRTRHTMPPNAYTGAPVNATSPLPSHYARSTRTTTTATPAKEKKSIGKMIGKGVKGVGFVGYFVVKLFYEMVKAILCACRPLPKSESGGKPVKENKDDLKKRKKEAAEAAKRAAKAEKLANKGKKDTKGKGKAVDLEMGLGQQQSEYIEGSPVVLPEDSMRRPPYESNASELAGERDHVELSAERHVL</sequence>
<evidence type="ECO:0000313" key="3">
    <source>
        <dbReference type="Proteomes" id="UP000275078"/>
    </source>
</evidence>
<organism evidence="2 3">
    <name type="scientific">Ascobolus immersus RN42</name>
    <dbReference type="NCBI Taxonomy" id="1160509"/>
    <lineage>
        <taxon>Eukaryota</taxon>
        <taxon>Fungi</taxon>
        <taxon>Dikarya</taxon>
        <taxon>Ascomycota</taxon>
        <taxon>Pezizomycotina</taxon>
        <taxon>Pezizomycetes</taxon>
        <taxon>Pezizales</taxon>
        <taxon>Ascobolaceae</taxon>
        <taxon>Ascobolus</taxon>
    </lineage>
</organism>
<feature type="compositionally biased region" description="Basic and acidic residues" evidence="1">
    <location>
        <begin position="903"/>
        <end position="947"/>
    </location>
</feature>
<accession>A0A3N4HV32</accession>
<protein>
    <submittedName>
        <fullName evidence="2">Uncharacterized protein</fullName>
    </submittedName>
</protein>
<proteinExistence type="predicted"/>
<feature type="region of interest" description="Disordered" evidence="1">
    <location>
        <begin position="895"/>
        <end position="1000"/>
    </location>
</feature>
<dbReference type="EMBL" id="ML119721">
    <property type="protein sequence ID" value="RPA77723.1"/>
    <property type="molecule type" value="Genomic_DNA"/>
</dbReference>
<feature type="compositionally biased region" description="Low complexity" evidence="1">
    <location>
        <begin position="840"/>
        <end position="850"/>
    </location>
</feature>
<evidence type="ECO:0000256" key="1">
    <source>
        <dbReference type="SAM" id="MobiDB-lite"/>
    </source>
</evidence>
<evidence type="ECO:0000313" key="2">
    <source>
        <dbReference type="EMBL" id="RPA77723.1"/>
    </source>
</evidence>
<feature type="compositionally biased region" description="Basic and acidic residues" evidence="1">
    <location>
        <begin position="323"/>
        <end position="341"/>
    </location>
</feature>
<feature type="region of interest" description="Disordered" evidence="1">
    <location>
        <begin position="1"/>
        <end position="72"/>
    </location>
</feature>
<reference evidence="2 3" key="1">
    <citation type="journal article" date="2018" name="Nat. Ecol. Evol.">
        <title>Pezizomycetes genomes reveal the molecular basis of ectomycorrhizal truffle lifestyle.</title>
        <authorList>
            <person name="Murat C."/>
            <person name="Payen T."/>
            <person name="Noel B."/>
            <person name="Kuo A."/>
            <person name="Morin E."/>
            <person name="Chen J."/>
            <person name="Kohler A."/>
            <person name="Krizsan K."/>
            <person name="Balestrini R."/>
            <person name="Da Silva C."/>
            <person name="Montanini B."/>
            <person name="Hainaut M."/>
            <person name="Levati E."/>
            <person name="Barry K.W."/>
            <person name="Belfiori B."/>
            <person name="Cichocki N."/>
            <person name="Clum A."/>
            <person name="Dockter R.B."/>
            <person name="Fauchery L."/>
            <person name="Guy J."/>
            <person name="Iotti M."/>
            <person name="Le Tacon F."/>
            <person name="Lindquist E.A."/>
            <person name="Lipzen A."/>
            <person name="Malagnac F."/>
            <person name="Mello A."/>
            <person name="Molinier V."/>
            <person name="Miyauchi S."/>
            <person name="Poulain J."/>
            <person name="Riccioni C."/>
            <person name="Rubini A."/>
            <person name="Sitrit Y."/>
            <person name="Splivallo R."/>
            <person name="Traeger S."/>
            <person name="Wang M."/>
            <person name="Zifcakova L."/>
            <person name="Wipf D."/>
            <person name="Zambonelli A."/>
            <person name="Paolocci F."/>
            <person name="Nowrousian M."/>
            <person name="Ottonello S."/>
            <person name="Baldrian P."/>
            <person name="Spatafora J.W."/>
            <person name="Henrissat B."/>
            <person name="Nagy L.G."/>
            <person name="Aury J.M."/>
            <person name="Wincker P."/>
            <person name="Grigoriev I.V."/>
            <person name="Bonfante P."/>
            <person name="Martin F.M."/>
        </authorList>
    </citation>
    <scope>NUCLEOTIDE SEQUENCE [LARGE SCALE GENOMIC DNA]</scope>
    <source>
        <strain evidence="2 3">RN42</strain>
    </source>
</reference>
<feature type="compositionally biased region" description="Polar residues" evidence="1">
    <location>
        <begin position="392"/>
        <end position="408"/>
    </location>
</feature>
<feature type="compositionally biased region" description="Basic and acidic residues" evidence="1">
    <location>
        <begin position="1"/>
        <end position="10"/>
    </location>
</feature>
<feature type="compositionally biased region" description="Basic and acidic residues" evidence="1">
    <location>
        <begin position="985"/>
        <end position="1000"/>
    </location>
</feature>
<feature type="region of interest" description="Disordered" evidence="1">
    <location>
        <begin position="232"/>
        <end position="369"/>
    </location>
</feature>
<feature type="compositionally biased region" description="Pro residues" evidence="1">
    <location>
        <begin position="279"/>
        <end position="288"/>
    </location>
</feature>
<feature type="compositionally biased region" description="Basic and acidic residues" evidence="1">
    <location>
        <begin position="254"/>
        <end position="264"/>
    </location>
</feature>
<name>A0A3N4HV32_ASCIM</name>
<gene>
    <name evidence="2" type="ORF">BJ508DRAFT_416885</name>
</gene>
<dbReference type="Proteomes" id="UP000275078">
    <property type="component" value="Unassembled WGS sequence"/>
</dbReference>
<feature type="region of interest" description="Disordered" evidence="1">
    <location>
        <begin position="184"/>
        <end position="210"/>
    </location>
</feature>
<feature type="compositionally biased region" description="Low complexity" evidence="1">
    <location>
        <begin position="787"/>
        <end position="805"/>
    </location>
</feature>
<feature type="compositionally biased region" description="Polar residues" evidence="1">
    <location>
        <begin position="241"/>
        <end position="253"/>
    </location>
</feature>
<feature type="compositionally biased region" description="Low complexity" evidence="1">
    <location>
        <begin position="21"/>
        <end position="40"/>
    </location>
</feature>
<feature type="region of interest" description="Disordered" evidence="1">
    <location>
        <begin position="778"/>
        <end position="852"/>
    </location>
</feature>
<feature type="region of interest" description="Disordered" evidence="1">
    <location>
        <begin position="385"/>
        <end position="408"/>
    </location>
</feature>